<dbReference type="Pfam" id="PF07985">
    <property type="entry name" value="SRR1"/>
    <property type="match status" value="1"/>
</dbReference>
<sequence length="222" mass="25993">TEIDRFLRKLKDACGFVKTTEFYNKLIKLIKNSNSNDYEEIICYGIGRFSSNYQAMYQLALLLEVQAVYGVPVLIYDPIFNVLEKDILNALGLILILENEEGKRKVSRGTIFFLPHCPKELFNNLLWCNWGEPLRYCTILGNKHSEILAFTVGKDLTQFWYIRHITPVILEFDVINDFKYQDVFNNMALHVFPLDKLRAIPEAIWRHQEEPVYGSSEEFIQL</sequence>
<dbReference type="GO" id="GO:0005737">
    <property type="term" value="C:cytoplasm"/>
    <property type="evidence" value="ECO:0007669"/>
    <property type="project" value="TreeGrafter"/>
</dbReference>
<feature type="domain" description="SRR1-like" evidence="2">
    <location>
        <begin position="29"/>
        <end position="190"/>
    </location>
</feature>
<dbReference type="EMBL" id="GBGD01002833">
    <property type="protein sequence ID" value="JAC86056.1"/>
    <property type="molecule type" value="mRNA"/>
</dbReference>
<organism evidence="3">
    <name type="scientific">Panstrongylus megistus</name>
    <dbReference type="NCBI Taxonomy" id="65343"/>
    <lineage>
        <taxon>Eukaryota</taxon>
        <taxon>Metazoa</taxon>
        <taxon>Ecdysozoa</taxon>
        <taxon>Arthropoda</taxon>
        <taxon>Hexapoda</taxon>
        <taxon>Insecta</taxon>
        <taxon>Pterygota</taxon>
        <taxon>Neoptera</taxon>
        <taxon>Paraneoptera</taxon>
        <taxon>Hemiptera</taxon>
        <taxon>Heteroptera</taxon>
        <taxon>Panheteroptera</taxon>
        <taxon>Cimicomorpha</taxon>
        <taxon>Reduviidae</taxon>
        <taxon>Triatominae</taxon>
        <taxon>Panstrongylus</taxon>
    </lineage>
</organism>
<proteinExistence type="evidence at transcript level"/>
<dbReference type="PANTHER" id="PTHR28626">
    <property type="entry name" value="SRR1-LIKE PROTEIN"/>
    <property type="match status" value="1"/>
</dbReference>
<evidence type="ECO:0000313" key="3">
    <source>
        <dbReference type="EMBL" id="JAC86056.1"/>
    </source>
</evidence>
<evidence type="ECO:0000259" key="2">
    <source>
        <dbReference type="Pfam" id="PF07985"/>
    </source>
</evidence>
<dbReference type="PANTHER" id="PTHR28626:SF3">
    <property type="entry name" value="SRR1-LIKE PROTEIN"/>
    <property type="match status" value="1"/>
</dbReference>
<dbReference type="GO" id="GO:0005634">
    <property type="term" value="C:nucleus"/>
    <property type="evidence" value="ECO:0007669"/>
    <property type="project" value="TreeGrafter"/>
</dbReference>
<comment type="similarity">
    <text evidence="1">Belongs to the SRR1 family.</text>
</comment>
<protein>
    <submittedName>
        <fullName evidence="3">Putative srr1-like protein</fullName>
    </submittedName>
</protein>
<accession>A0A069DQS3</accession>
<name>A0A069DQS3_9HEMI</name>
<feature type="non-terminal residue" evidence="3">
    <location>
        <position position="1"/>
    </location>
</feature>
<dbReference type="InterPro" id="IPR040044">
    <property type="entry name" value="SRR1L"/>
</dbReference>
<reference evidence="3" key="1">
    <citation type="journal article" date="2015" name="J. Med. Entomol.">
        <title>A Deep Insight Into the Sialotranscriptome of the Chagas Disease Vector, Panstrongylus megistus (Hemiptera: Heteroptera).</title>
        <authorList>
            <person name="Ribeiro J.M."/>
            <person name="Schwarz A."/>
            <person name="Francischetti I.M."/>
        </authorList>
    </citation>
    <scope>NUCLEOTIDE SEQUENCE</scope>
    <source>
        <tissue evidence="3">Salivary glands</tissue>
    </source>
</reference>
<dbReference type="InterPro" id="IPR012942">
    <property type="entry name" value="SRR1-like"/>
</dbReference>
<dbReference type="AlphaFoldDB" id="A0A069DQS3"/>
<evidence type="ECO:0000256" key="1">
    <source>
        <dbReference type="ARBA" id="ARBA00009856"/>
    </source>
</evidence>